<dbReference type="InterPro" id="IPR036324">
    <property type="entry name" value="Mn/Fe_SOD_N_sf"/>
</dbReference>
<sequence>MAFTLPDLPYGRDALAPHISEQTLNFHYGKHHQAYVTNLNGLIEGTDLESKSLEEIVKIAAADASKAGMFNNAAQVWNHTFYWHCLSPNGGGEPTGAAKEAIEKA</sequence>
<dbReference type="InterPro" id="IPR001189">
    <property type="entry name" value="Mn/Fe_SOD"/>
</dbReference>
<evidence type="ECO:0000256" key="3">
    <source>
        <dbReference type="ARBA" id="ARBA00022723"/>
    </source>
</evidence>
<comment type="caution">
    <text evidence="7">The sequence shown here is derived from an EMBL/GenBank/DDBJ whole genome shotgun (WGS) entry which is preliminary data.</text>
</comment>
<evidence type="ECO:0000313" key="7">
    <source>
        <dbReference type="EMBL" id="HAE28043.1"/>
    </source>
</evidence>
<evidence type="ECO:0000259" key="6">
    <source>
        <dbReference type="Pfam" id="PF00081"/>
    </source>
</evidence>
<dbReference type="EC" id="1.15.1.1" evidence="2"/>
<dbReference type="PANTHER" id="PTHR42769:SF3">
    <property type="entry name" value="SUPEROXIDE DISMUTASE [FE] 2, CHLOROPLASTIC"/>
    <property type="match status" value="1"/>
</dbReference>
<reference evidence="7 8" key="1">
    <citation type="journal article" date="2018" name="Nat. Biotechnol.">
        <title>A standardized bacterial taxonomy based on genome phylogeny substantially revises the tree of life.</title>
        <authorList>
            <person name="Parks D.H."/>
            <person name="Chuvochina M."/>
            <person name="Waite D.W."/>
            <person name="Rinke C."/>
            <person name="Skarshewski A."/>
            <person name="Chaumeil P.A."/>
            <person name="Hugenholtz P."/>
        </authorList>
    </citation>
    <scope>NUCLEOTIDE SEQUENCE [LARGE SCALE GENOMIC DNA]</scope>
    <source>
        <strain evidence="7">UBA8733</strain>
    </source>
</reference>
<proteinExistence type="inferred from homology"/>
<keyword evidence="5" id="KW-0408">Iron</keyword>
<dbReference type="GO" id="GO:0004784">
    <property type="term" value="F:superoxide dismutase activity"/>
    <property type="evidence" value="ECO:0007669"/>
    <property type="project" value="UniProtKB-EC"/>
</dbReference>
<keyword evidence="4" id="KW-0560">Oxidoreductase</keyword>
<dbReference type="SUPFAM" id="SSF46609">
    <property type="entry name" value="Fe,Mn superoxide dismutase (SOD), N-terminal domain"/>
    <property type="match status" value="1"/>
</dbReference>
<dbReference type="Gene3D" id="1.10.287.990">
    <property type="entry name" value="Fe,Mn superoxide dismutase (SOD) domain"/>
    <property type="match status" value="1"/>
</dbReference>
<feature type="domain" description="Manganese/iron superoxide dismutase N-terminal" evidence="6">
    <location>
        <begin position="3"/>
        <end position="87"/>
    </location>
</feature>
<dbReference type="GO" id="GO:0046872">
    <property type="term" value="F:metal ion binding"/>
    <property type="evidence" value="ECO:0007669"/>
    <property type="project" value="UniProtKB-KW"/>
</dbReference>
<evidence type="ECO:0000313" key="8">
    <source>
        <dbReference type="Proteomes" id="UP000259610"/>
    </source>
</evidence>
<feature type="non-terminal residue" evidence="7">
    <location>
        <position position="105"/>
    </location>
</feature>
<dbReference type="PRINTS" id="PR01703">
    <property type="entry name" value="MNSODISMTASE"/>
</dbReference>
<name>A0A3B9H022_9PROT</name>
<dbReference type="PANTHER" id="PTHR42769">
    <property type="entry name" value="SUPEROXIDE DISMUTASE"/>
    <property type="match status" value="1"/>
</dbReference>
<dbReference type="FunFam" id="1.10.287.990:FF:000002">
    <property type="entry name" value="Superoxide dismutase"/>
    <property type="match status" value="1"/>
</dbReference>
<evidence type="ECO:0000256" key="5">
    <source>
        <dbReference type="ARBA" id="ARBA00023004"/>
    </source>
</evidence>
<organism evidence="7 8">
    <name type="scientific">Hyphomonas adhaerens</name>
    <dbReference type="NCBI Taxonomy" id="81029"/>
    <lineage>
        <taxon>Bacteria</taxon>
        <taxon>Pseudomonadati</taxon>
        <taxon>Pseudomonadota</taxon>
        <taxon>Alphaproteobacteria</taxon>
        <taxon>Hyphomonadales</taxon>
        <taxon>Hyphomonadaceae</taxon>
        <taxon>Hyphomonas</taxon>
    </lineage>
</organism>
<dbReference type="AlphaFoldDB" id="A0A3B9H022"/>
<accession>A0A3B9H022</accession>
<evidence type="ECO:0000256" key="1">
    <source>
        <dbReference type="ARBA" id="ARBA00008714"/>
    </source>
</evidence>
<evidence type="ECO:0000256" key="2">
    <source>
        <dbReference type="ARBA" id="ARBA00012682"/>
    </source>
</evidence>
<dbReference type="Proteomes" id="UP000259610">
    <property type="component" value="Unassembled WGS sequence"/>
</dbReference>
<evidence type="ECO:0000256" key="4">
    <source>
        <dbReference type="ARBA" id="ARBA00023002"/>
    </source>
</evidence>
<protein>
    <recommendedName>
        <fullName evidence="2">superoxide dismutase</fullName>
        <ecNumber evidence="2">1.15.1.1</ecNumber>
    </recommendedName>
</protein>
<dbReference type="InterPro" id="IPR019831">
    <property type="entry name" value="Mn/Fe_SOD_N"/>
</dbReference>
<dbReference type="Pfam" id="PF00081">
    <property type="entry name" value="Sod_Fe_N"/>
    <property type="match status" value="1"/>
</dbReference>
<comment type="similarity">
    <text evidence="1">Belongs to the iron/manganese superoxide dismutase family.</text>
</comment>
<gene>
    <name evidence="7" type="ORF">DCG58_12840</name>
</gene>
<keyword evidence="3" id="KW-0479">Metal-binding</keyword>
<dbReference type="EMBL" id="DMAN01000288">
    <property type="protein sequence ID" value="HAE28043.1"/>
    <property type="molecule type" value="Genomic_DNA"/>
</dbReference>